<dbReference type="InterPro" id="IPR036390">
    <property type="entry name" value="WH_DNA-bd_sf"/>
</dbReference>
<dbReference type="InterPro" id="IPR036388">
    <property type="entry name" value="WH-like_DNA-bd_sf"/>
</dbReference>
<organism evidence="1 2">
    <name type="scientific">Allokutzneria multivorans</name>
    <dbReference type="NCBI Taxonomy" id="1142134"/>
    <lineage>
        <taxon>Bacteria</taxon>
        <taxon>Bacillati</taxon>
        <taxon>Actinomycetota</taxon>
        <taxon>Actinomycetes</taxon>
        <taxon>Pseudonocardiales</taxon>
        <taxon>Pseudonocardiaceae</taxon>
        <taxon>Allokutzneria</taxon>
    </lineage>
</organism>
<keyword evidence="2" id="KW-1185">Reference proteome</keyword>
<comment type="caution">
    <text evidence="1">The sequence shown here is derived from an EMBL/GenBank/DDBJ whole genome shotgun (WGS) entry which is preliminary data.</text>
</comment>
<protein>
    <recommendedName>
        <fullName evidence="3">MarR family transcriptional regulator</fullName>
    </recommendedName>
</protein>
<dbReference type="EMBL" id="BAABAL010000005">
    <property type="protein sequence ID" value="GAA3999003.1"/>
    <property type="molecule type" value="Genomic_DNA"/>
</dbReference>
<dbReference type="Proteomes" id="UP001501747">
    <property type="component" value="Unassembled WGS sequence"/>
</dbReference>
<proteinExistence type="predicted"/>
<sequence>MRMIGVSGGAAVDYAGEIRRQPIGYWIKRTGEVLNSTIDKRLREAGVSRQHWLVLCLVREAPAGATRDQLHASLRSISDHHLDEIISDLCARGWLAPEVDPRSGVVRQTLTEIGRAGQLKLALVISGVRRQSLDGISEDDYAFMIECLKKMITNLGVEPGEGPKTGGRSKPART</sequence>
<reference evidence="2" key="1">
    <citation type="journal article" date="2019" name="Int. J. Syst. Evol. Microbiol.">
        <title>The Global Catalogue of Microorganisms (GCM) 10K type strain sequencing project: providing services to taxonomists for standard genome sequencing and annotation.</title>
        <authorList>
            <consortium name="The Broad Institute Genomics Platform"/>
            <consortium name="The Broad Institute Genome Sequencing Center for Infectious Disease"/>
            <person name="Wu L."/>
            <person name="Ma J."/>
        </authorList>
    </citation>
    <scope>NUCLEOTIDE SEQUENCE [LARGE SCALE GENOMIC DNA]</scope>
    <source>
        <strain evidence="2">JCM 17342</strain>
    </source>
</reference>
<name>A0ABP7RL00_9PSEU</name>
<evidence type="ECO:0008006" key="3">
    <source>
        <dbReference type="Google" id="ProtNLM"/>
    </source>
</evidence>
<accession>A0ABP7RL00</accession>
<evidence type="ECO:0000313" key="2">
    <source>
        <dbReference type="Proteomes" id="UP001501747"/>
    </source>
</evidence>
<dbReference type="Gene3D" id="1.10.10.10">
    <property type="entry name" value="Winged helix-like DNA-binding domain superfamily/Winged helix DNA-binding domain"/>
    <property type="match status" value="1"/>
</dbReference>
<gene>
    <name evidence="1" type="ORF">GCM10022247_19080</name>
</gene>
<evidence type="ECO:0000313" key="1">
    <source>
        <dbReference type="EMBL" id="GAA3999003.1"/>
    </source>
</evidence>
<dbReference type="SUPFAM" id="SSF46785">
    <property type="entry name" value="Winged helix' DNA-binding domain"/>
    <property type="match status" value="1"/>
</dbReference>